<accession>A0ACB9J020</accession>
<dbReference type="Proteomes" id="UP001056120">
    <property type="component" value="Linkage Group LG06"/>
</dbReference>
<reference evidence="2" key="1">
    <citation type="journal article" date="2022" name="Mol. Ecol. Resour.">
        <title>The genomes of chicory, endive, great burdock and yacon provide insights into Asteraceae palaeo-polyploidization history and plant inulin production.</title>
        <authorList>
            <person name="Fan W."/>
            <person name="Wang S."/>
            <person name="Wang H."/>
            <person name="Wang A."/>
            <person name="Jiang F."/>
            <person name="Liu H."/>
            <person name="Zhao H."/>
            <person name="Xu D."/>
            <person name="Zhang Y."/>
        </authorList>
    </citation>
    <scope>NUCLEOTIDE SEQUENCE [LARGE SCALE GENOMIC DNA]</scope>
    <source>
        <strain evidence="2">cv. Yunnan</strain>
    </source>
</reference>
<keyword evidence="2" id="KW-1185">Reference proteome</keyword>
<proteinExistence type="predicted"/>
<name>A0ACB9J020_9ASTR</name>
<dbReference type="EMBL" id="CM042023">
    <property type="protein sequence ID" value="KAI3813456.1"/>
    <property type="molecule type" value="Genomic_DNA"/>
</dbReference>
<evidence type="ECO:0000313" key="2">
    <source>
        <dbReference type="Proteomes" id="UP001056120"/>
    </source>
</evidence>
<gene>
    <name evidence="1" type="ORF">L1987_18181</name>
</gene>
<evidence type="ECO:0000313" key="1">
    <source>
        <dbReference type="EMBL" id="KAI3813456.1"/>
    </source>
</evidence>
<reference evidence="1 2" key="2">
    <citation type="journal article" date="2022" name="Mol. Ecol. Resour.">
        <title>The genomes of chicory, endive, great burdock and yacon provide insights into Asteraceae paleo-polyploidization history and plant inulin production.</title>
        <authorList>
            <person name="Fan W."/>
            <person name="Wang S."/>
            <person name="Wang H."/>
            <person name="Wang A."/>
            <person name="Jiang F."/>
            <person name="Liu H."/>
            <person name="Zhao H."/>
            <person name="Xu D."/>
            <person name="Zhang Y."/>
        </authorList>
    </citation>
    <scope>NUCLEOTIDE SEQUENCE [LARGE SCALE GENOMIC DNA]</scope>
    <source>
        <strain evidence="2">cv. Yunnan</strain>
        <tissue evidence="1">Leaves</tissue>
    </source>
</reference>
<organism evidence="1 2">
    <name type="scientific">Smallanthus sonchifolius</name>
    <dbReference type="NCBI Taxonomy" id="185202"/>
    <lineage>
        <taxon>Eukaryota</taxon>
        <taxon>Viridiplantae</taxon>
        <taxon>Streptophyta</taxon>
        <taxon>Embryophyta</taxon>
        <taxon>Tracheophyta</taxon>
        <taxon>Spermatophyta</taxon>
        <taxon>Magnoliopsida</taxon>
        <taxon>eudicotyledons</taxon>
        <taxon>Gunneridae</taxon>
        <taxon>Pentapetalae</taxon>
        <taxon>asterids</taxon>
        <taxon>campanulids</taxon>
        <taxon>Asterales</taxon>
        <taxon>Asteraceae</taxon>
        <taxon>Asteroideae</taxon>
        <taxon>Heliantheae alliance</taxon>
        <taxon>Millerieae</taxon>
        <taxon>Smallanthus</taxon>
    </lineage>
</organism>
<protein>
    <submittedName>
        <fullName evidence="1">Uncharacterized protein</fullName>
    </submittedName>
</protein>
<sequence length="113" mass="12137">MDILHPPHKGDTCKPLDSKMTIGIPSAAATGSRAANPRFRTGIHVRSKSNDFPQRGRGVVSEEDIQKRFVTLHGGSLINERLGSADESTERVSVMADLWNGASTVSVKPGNVN</sequence>
<comment type="caution">
    <text evidence="1">The sequence shown here is derived from an EMBL/GenBank/DDBJ whole genome shotgun (WGS) entry which is preliminary data.</text>
</comment>